<dbReference type="Proteomes" id="UP001596137">
    <property type="component" value="Unassembled WGS sequence"/>
</dbReference>
<dbReference type="InterPro" id="IPR018060">
    <property type="entry name" value="HTH_AraC"/>
</dbReference>
<dbReference type="InterPro" id="IPR050204">
    <property type="entry name" value="AraC_XylS_family_regulators"/>
</dbReference>
<sequence length="285" mass="30180">MAYGVPVVGLRRLVGGYHGYREVGEAPGTHRGLPSPYLTVIFTLEDPVDVAAHPDPRQGPGRYDTLVGGLHTSPALITHEGRQAGVQLGVSPLAARALFGVPAGELANIDVEAGELLGATAREVYERLNAAADWGARFQVLDEALSRRADPGREVSPEVARAWRVLMGSGGTVGVGELAREVGWSARHLGARFGTEIGLTPKVAARVIRFDRVRRALQARAGKAGGVSGDVLGLADLAVETGYYDQSHLVREFRDFSGCSPTRWLAEEFRNVQATAVPAGAESGA</sequence>
<dbReference type="EMBL" id="JBHSRF010000050">
    <property type="protein sequence ID" value="MFC6084839.1"/>
    <property type="molecule type" value="Genomic_DNA"/>
</dbReference>
<reference evidence="6" key="1">
    <citation type="journal article" date="2019" name="Int. J. Syst. Evol. Microbiol.">
        <title>The Global Catalogue of Microorganisms (GCM) 10K type strain sequencing project: providing services to taxonomists for standard genome sequencing and annotation.</title>
        <authorList>
            <consortium name="The Broad Institute Genomics Platform"/>
            <consortium name="The Broad Institute Genome Sequencing Center for Infectious Disease"/>
            <person name="Wu L."/>
            <person name="Ma J."/>
        </authorList>
    </citation>
    <scope>NUCLEOTIDE SEQUENCE [LARGE SCALE GENOMIC DNA]</scope>
    <source>
        <strain evidence="6">JCM 30346</strain>
    </source>
</reference>
<evidence type="ECO:0000259" key="4">
    <source>
        <dbReference type="PROSITE" id="PS01124"/>
    </source>
</evidence>
<evidence type="ECO:0000256" key="1">
    <source>
        <dbReference type="ARBA" id="ARBA00023015"/>
    </source>
</evidence>
<name>A0ABW1NQ84_9ACTN</name>
<protein>
    <submittedName>
        <fullName evidence="5">Helix-turn-helix domain-containing protein</fullName>
    </submittedName>
</protein>
<evidence type="ECO:0000313" key="5">
    <source>
        <dbReference type="EMBL" id="MFC6084839.1"/>
    </source>
</evidence>
<dbReference type="PANTHER" id="PTHR46796:SF15">
    <property type="entry name" value="BLL1074 PROTEIN"/>
    <property type="match status" value="1"/>
</dbReference>
<comment type="caution">
    <text evidence="5">The sequence shown here is derived from an EMBL/GenBank/DDBJ whole genome shotgun (WGS) entry which is preliminary data.</text>
</comment>
<evidence type="ECO:0000256" key="3">
    <source>
        <dbReference type="ARBA" id="ARBA00023163"/>
    </source>
</evidence>
<evidence type="ECO:0000313" key="6">
    <source>
        <dbReference type="Proteomes" id="UP001596137"/>
    </source>
</evidence>
<dbReference type="SMART" id="SM00342">
    <property type="entry name" value="HTH_ARAC"/>
    <property type="match status" value="1"/>
</dbReference>
<proteinExistence type="predicted"/>
<keyword evidence="1" id="KW-0805">Transcription regulation</keyword>
<dbReference type="Pfam" id="PF12833">
    <property type="entry name" value="HTH_18"/>
    <property type="match status" value="1"/>
</dbReference>
<accession>A0ABW1NQ84</accession>
<dbReference type="RefSeq" id="WP_380758411.1">
    <property type="nucleotide sequence ID" value="NZ_JBHSRF010000050.1"/>
</dbReference>
<keyword evidence="2" id="KW-0238">DNA-binding</keyword>
<dbReference type="Gene3D" id="1.10.10.60">
    <property type="entry name" value="Homeodomain-like"/>
    <property type="match status" value="1"/>
</dbReference>
<dbReference type="PROSITE" id="PS01124">
    <property type="entry name" value="HTH_ARAC_FAMILY_2"/>
    <property type="match status" value="1"/>
</dbReference>
<keyword evidence="3" id="KW-0804">Transcription</keyword>
<evidence type="ECO:0000256" key="2">
    <source>
        <dbReference type="ARBA" id="ARBA00023125"/>
    </source>
</evidence>
<keyword evidence="6" id="KW-1185">Reference proteome</keyword>
<organism evidence="5 6">
    <name type="scientific">Sphaerisporangium aureirubrum</name>
    <dbReference type="NCBI Taxonomy" id="1544736"/>
    <lineage>
        <taxon>Bacteria</taxon>
        <taxon>Bacillati</taxon>
        <taxon>Actinomycetota</taxon>
        <taxon>Actinomycetes</taxon>
        <taxon>Streptosporangiales</taxon>
        <taxon>Streptosporangiaceae</taxon>
        <taxon>Sphaerisporangium</taxon>
    </lineage>
</organism>
<feature type="domain" description="HTH araC/xylS-type" evidence="4">
    <location>
        <begin position="175"/>
        <end position="267"/>
    </location>
</feature>
<gene>
    <name evidence="5" type="ORF">ACFP1K_27005</name>
</gene>
<dbReference type="PANTHER" id="PTHR46796">
    <property type="entry name" value="HTH-TYPE TRANSCRIPTIONAL ACTIVATOR RHAS-RELATED"/>
    <property type="match status" value="1"/>
</dbReference>